<sequence>MVTHPPLINIHDGVPLANLTEYRALVGRLQLNVAFDVNHLSQYMHQPTNLHSAVLKCLLPYLNGTTHHELILHPTSPHSLHVFRDADWVGSKQLHIYNQLHCLPRQKPIMKLKEAD</sequence>
<gene>
    <name evidence="1" type="ORF">OSB04_018883</name>
</gene>
<comment type="caution">
    <text evidence="1">The sequence shown here is derived from an EMBL/GenBank/DDBJ whole genome shotgun (WGS) entry which is preliminary data.</text>
</comment>
<keyword evidence="2" id="KW-1185">Reference proteome</keyword>
<protein>
    <submittedName>
        <fullName evidence="1">Uncharacterized protein</fullName>
    </submittedName>
</protein>
<dbReference type="PANTHER" id="PTHR11439:SF489">
    <property type="entry name" value="RNA-DIRECTED DNA POLYMERASE"/>
    <property type="match status" value="1"/>
</dbReference>
<organism evidence="1 2">
    <name type="scientific">Centaurea solstitialis</name>
    <name type="common">yellow star-thistle</name>
    <dbReference type="NCBI Taxonomy" id="347529"/>
    <lineage>
        <taxon>Eukaryota</taxon>
        <taxon>Viridiplantae</taxon>
        <taxon>Streptophyta</taxon>
        <taxon>Embryophyta</taxon>
        <taxon>Tracheophyta</taxon>
        <taxon>Spermatophyta</taxon>
        <taxon>Magnoliopsida</taxon>
        <taxon>eudicotyledons</taxon>
        <taxon>Gunneridae</taxon>
        <taxon>Pentapetalae</taxon>
        <taxon>asterids</taxon>
        <taxon>campanulids</taxon>
        <taxon>Asterales</taxon>
        <taxon>Asteraceae</taxon>
        <taxon>Carduoideae</taxon>
        <taxon>Cardueae</taxon>
        <taxon>Centaureinae</taxon>
        <taxon>Centaurea</taxon>
    </lineage>
</organism>
<dbReference type="Proteomes" id="UP001172457">
    <property type="component" value="Chromosome 5"/>
</dbReference>
<dbReference type="EMBL" id="JARYMX010000005">
    <property type="protein sequence ID" value="KAJ9546340.1"/>
    <property type="molecule type" value="Genomic_DNA"/>
</dbReference>
<reference evidence="1" key="1">
    <citation type="submission" date="2023-03" db="EMBL/GenBank/DDBJ databases">
        <title>Chromosome-scale reference genome and RAD-based genetic map of yellow starthistle (Centaurea solstitialis) reveal putative structural variation and QTLs associated with invader traits.</title>
        <authorList>
            <person name="Reatini B."/>
            <person name="Cang F.A."/>
            <person name="Jiang Q."/>
            <person name="Mckibben M.T.W."/>
            <person name="Barker M.S."/>
            <person name="Rieseberg L.H."/>
            <person name="Dlugosch K.M."/>
        </authorList>
    </citation>
    <scope>NUCLEOTIDE SEQUENCE</scope>
    <source>
        <strain evidence="1">CAN-66</strain>
        <tissue evidence="1">Leaf</tissue>
    </source>
</reference>
<dbReference type="PANTHER" id="PTHR11439">
    <property type="entry name" value="GAG-POL-RELATED RETROTRANSPOSON"/>
    <property type="match status" value="1"/>
</dbReference>
<evidence type="ECO:0000313" key="1">
    <source>
        <dbReference type="EMBL" id="KAJ9546340.1"/>
    </source>
</evidence>
<evidence type="ECO:0000313" key="2">
    <source>
        <dbReference type="Proteomes" id="UP001172457"/>
    </source>
</evidence>
<proteinExistence type="predicted"/>
<dbReference type="AlphaFoldDB" id="A0AA38T1H5"/>
<accession>A0AA38T1H5</accession>
<name>A0AA38T1H5_9ASTR</name>